<reference evidence="2" key="1">
    <citation type="submission" date="2021-03" db="EMBL/GenBank/DDBJ databases">
        <title>Chromosome level genome of the anhydrobiotic midge Polypedilum vanderplanki.</title>
        <authorList>
            <person name="Yoshida Y."/>
            <person name="Kikawada T."/>
            <person name="Gusev O."/>
        </authorList>
    </citation>
    <scope>NUCLEOTIDE SEQUENCE</scope>
    <source>
        <strain evidence="2">NIAS01</strain>
        <tissue evidence="2">Whole body or cell culture</tissue>
    </source>
</reference>
<keyword evidence="1" id="KW-0732">Signal</keyword>
<comment type="caution">
    <text evidence="2">The sequence shown here is derived from an EMBL/GenBank/DDBJ whole genome shotgun (WGS) entry which is preliminary data.</text>
</comment>
<feature type="signal peptide" evidence="1">
    <location>
        <begin position="1"/>
        <end position="18"/>
    </location>
</feature>
<evidence type="ECO:0000313" key="3">
    <source>
        <dbReference type="Proteomes" id="UP001107558"/>
    </source>
</evidence>
<feature type="chain" id="PRO_5039940306" description="Curlin associated repeat-containing protein" evidence="1">
    <location>
        <begin position="19"/>
        <end position="196"/>
    </location>
</feature>
<dbReference type="Proteomes" id="UP001107558">
    <property type="component" value="Chromosome 4"/>
</dbReference>
<dbReference type="AlphaFoldDB" id="A0A9J6BET2"/>
<evidence type="ECO:0000256" key="1">
    <source>
        <dbReference type="SAM" id="SignalP"/>
    </source>
</evidence>
<name>A0A9J6BET2_POLVA</name>
<sequence>MKFYLCFLFITLFVTIQAFPQTSIDTRGTQINRGSANNIQKNTIKMNEVEAKQINEDSTGVNFQLSNFTQNGVAKQENKNSFSAQIQQFLNGGKGVQVNERGIGMQDNYFIKGGEAVQINKNSDNSVMNNNMIEGGKAIQENHGTGCNTVNNVFGKNGGYLEVSNKNGKGCNTVNVNQGCVLSIDIKTGKVSNICY</sequence>
<organism evidence="2 3">
    <name type="scientific">Polypedilum vanderplanki</name>
    <name type="common">Sleeping chironomid midge</name>
    <dbReference type="NCBI Taxonomy" id="319348"/>
    <lineage>
        <taxon>Eukaryota</taxon>
        <taxon>Metazoa</taxon>
        <taxon>Ecdysozoa</taxon>
        <taxon>Arthropoda</taxon>
        <taxon>Hexapoda</taxon>
        <taxon>Insecta</taxon>
        <taxon>Pterygota</taxon>
        <taxon>Neoptera</taxon>
        <taxon>Endopterygota</taxon>
        <taxon>Diptera</taxon>
        <taxon>Nematocera</taxon>
        <taxon>Chironomoidea</taxon>
        <taxon>Chironomidae</taxon>
        <taxon>Chironominae</taxon>
        <taxon>Polypedilum</taxon>
        <taxon>Polypedilum</taxon>
    </lineage>
</organism>
<accession>A0A9J6BET2</accession>
<keyword evidence="3" id="KW-1185">Reference proteome</keyword>
<evidence type="ECO:0000313" key="2">
    <source>
        <dbReference type="EMBL" id="KAG5668022.1"/>
    </source>
</evidence>
<proteinExistence type="predicted"/>
<evidence type="ECO:0008006" key="4">
    <source>
        <dbReference type="Google" id="ProtNLM"/>
    </source>
</evidence>
<dbReference type="EMBL" id="JADBJN010000004">
    <property type="protein sequence ID" value="KAG5668022.1"/>
    <property type="molecule type" value="Genomic_DNA"/>
</dbReference>
<protein>
    <recommendedName>
        <fullName evidence="4">Curlin associated repeat-containing protein</fullName>
    </recommendedName>
</protein>
<gene>
    <name evidence="2" type="ORF">PVAND_015979</name>
</gene>